<accession>C6CCV4</accession>
<dbReference type="AlphaFoldDB" id="C6CCV4"/>
<dbReference type="Proteomes" id="UP000002734">
    <property type="component" value="Chromosome"/>
</dbReference>
<organism evidence="1 2">
    <name type="scientific">Musicola paradisiaca (strain Ech703)</name>
    <name type="common">Dickeya paradisiaca</name>
    <name type="synonym">Dickeya dadantii</name>
    <dbReference type="NCBI Taxonomy" id="579405"/>
    <lineage>
        <taxon>Bacteria</taxon>
        <taxon>Pseudomonadati</taxon>
        <taxon>Pseudomonadota</taxon>
        <taxon>Gammaproteobacteria</taxon>
        <taxon>Enterobacterales</taxon>
        <taxon>Pectobacteriaceae</taxon>
        <taxon>Musicola</taxon>
    </lineage>
</organism>
<dbReference type="KEGG" id="dda:Dd703_1191"/>
<protein>
    <submittedName>
        <fullName evidence="1">Uncharacterized protein</fullName>
    </submittedName>
</protein>
<dbReference type="HOGENOM" id="CLU_2933947_0_0_6"/>
<proteinExistence type="predicted"/>
<evidence type="ECO:0000313" key="1">
    <source>
        <dbReference type="EMBL" id="ACS84995.1"/>
    </source>
</evidence>
<keyword evidence="2" id="KW-1185">Reference proteome</keyword>
<reference evidence="1" key="1">
    <citation type="submission" date="2009-06" db="EMBL/GenBank/DDBJ databases">
        <title>Complete sequence of Dickeya dadantii Ech703.</title>
        <authorList>
            <consortium name="US DOE Joint Genome Institute"/>
            <person name="Lucas S."/>
            <person name="Copeland A."/>
            <person name="Lapidus A."/>
            <person name="Glavina del Rio T."/>
            <person name="Dalin E."/>
            <person name="Tice H."/>
            <person name="Bruce D."/>
            <person name="Goodwin L."/>
            <person name="Pitluck S."/>
            <person name="Chertkov O."/>
            <person name="Brettin T."/>
            <person name="Detter J.C."/>
            <person name="Han C."/>
            <person name="Larimer F."/>
            <person name="Land M."/>
            <person name="Hauser L."/>
            <person name="Kyrpides N."/>
            <person name="Mikhailova N."/>
            <person name="Balakrishnan V."/>
            <person name="Glasner J."/>
            <person name="Perna N.T."/>
        </authorList>
    </citation>
    <scope>NUCLEOTIDE SEQUENCE [LARGE SCALE GENOMIC DNA]</scope>
    <source>
        <strain evidence="1">Ech703</strain>
    </source>
</reference>
<evidence type="ECO:0000313" key="2">
    <source>
        <dbReference type="Proteomes" id="UP000002734"/>
    </source>
</evidence>
<dbReference type="EMBL" id="CP001654">
    <property type="protein sequence ID" value="ACS84995.1"/>
    <property type="molecule type" value="Genomic_DNA"/>
</dbReference>
<gene>
    <name evidence="1" type="ordered locus">Dd703_1191</name>
</gene>
<dbReference type="RefSeq" id="WP_012764812.1">
    <property type="nucleotide sequence ID" value="NC_012880.1"/>
</dbReference>
<name>C6CCV4_MUSP7</name>
<sequence length="60" mass="6918">MMLAVAKRFSGIGKRAIPKETLNAERDKREAYHWLAALLSISSLYGNDMGNIDPRWFHNR</sequence>